<dbReference type="GO" id="GO:0016887">
    <property type="term" value="F:ATP hydrolysis activity"/>
    <property type="evidence" value="ECO:0007669"/>
    <property type="project" value="InterPro"/>
</dbReference>
<dbReference type="OrthoDB" id="9996895at2759"/>
<comment type="caution">
    <text evidence="3">The sequence shown here is derived from an EMBL/GenBank/DDBJ whole genome shotgun (WGS) entry which is preliminary data.</text>
</comment>
<dbReference type="InterPro" id="IPR027417">
    <property type="entry name" value="P-loop_NTPase"/>
</dbReference>
<dbReference type="GO" id="GO:0005634">
    <property type="term" value="C:nucleus"/>
    <property type="evidence" value="ECO:0007669"/>
    <property type="project" value="TreeGrafter"/>
</dbReference>
<reference evidence="3 4" key="1">
    <citation type="submission" date="2019-07" db="EMBL/GenBank/DDBJ databases">
        <title>Rhodotorula toruloides NBRC10032 genome sequencing.</title>
        <authorList>
            <person name="Shida Y."/>
            <person name="Takaku H."/>
            <person name="Ogasawara W."/>
            <person name="Mori K."/>
        </authorList>
    </citation>
    <scope>NUCLEOTIDE SEQUENCE [LARGE SCALE GENOMIC DNA]</scope>
    <source>
        <strain evidence="3 4">NBRC10032</strain>
    </source>
</reference>
<feature type="compositionally biased region" description="Basic and acidic residues" evidence="1">
    <location>
        <begin position="122"/>
        <end position="131"/>
    </location>
</feature>
<gene>
    <name evidence="3" type="ORF">Rt10032_c19g6238</name>
</gene>
<dbReference type="GO" id="GO:0005524">
    <property type="term" value="F:ATP binding"/>
    <property type="evidence" value="ECO:0007669"/>
    <property type="project" value="InterPro"/>
</dbReference>
<accession>A0A511KPF3</accession>
<feature type="region of interest" description="Disordered" evidence="1">
    <location>
        <begin position="573"/>
        <end position="601"/>
    </location>
</feature>
<feature type="compositionally biased region" description="Basic and acidic residues" evidence="1">
    <location>
        <begin position="207"/>
        <end position="233"/>
    </location>
</feature>
<organism evidence="3 4">
    <name type="scientific">Rhodotorula toruloides</name>
    <name type="common">Yeast</name>
    <name type="synonym">Rhodosporidium toruloides</name>
    <dbReference type="NCBI Taxonomy" id="5286"/>
    <lineage>
        <taxon>Eukaryota</taxon>
        <taxon>Fungi</taxon>
        <taxon>Dikarya</taxon>
        <taxon>Basidiomycota</taxon>
        <taxon>Pucciniomycotina</taxon>
        <taxon>Microbotryomycetes</taxon>
        <taxon>Sporidiobolales</taxon>
        <taxon>Sporidiobolaceae</taxon>
        <taxon>Rhodotorula</taxon>
    </lineage>
</organism>
<dbReference type="GO" id="GO:0003677">
    <property type="term" value="F:DNA binding"/>
    <property type="evidence" value="ECO:0007669"/>
    <property type="project" value="TreeGrafter"/>
</dbReference>
<feature type="compositionally biased region" description="Basic and acidic residues" evidence="1">
    <location>
        <begin position="585"/>
        <end position="601"/>
    </location>
</feature>
<sequence>MAGPPPVESTDTPDPAPTNGGKRLFAIFAPPSGPSSSTSSRAPALTAAQSKGGKARGEWEALSRTDAKEKEGSVVSLLSDEEDEVVGPKKGRASKGKAKLVVGTKTKGKKDKGKTARPVSMTDEHSSAHDSAEDDDADFEVLSDSTTLSRASSSTRTSRAPKPTRTESQFSATASTSSAVVDLTLSPPRPARPASSSSFAPLSEVYKSQREKLRKDTEGSEPRWPTAEEHAAERSGGAGRSEQGVWGVWEGKIRRAAMDKGKERIRQGENGHPEGGDFLERLEQDLDFGSLASTKASTTPSTSHNCYKTVSYPLSNLPSLLPSPLPSHPLLIRLAAPFLSSDPSTLPFTTNATTESELWTVKHAPQNADEVLGDESGSSAMLLREWLTELKVEGAKTDAKAGKKRRRPVARGLDTCVAAKRKRKKRAKAREDDWIVRSSDEEAEDDEMGGSPSSSFDSRGATDESDDGLDNTRCVSASSAFHSLTNLILLHGPHGSGKSSTVHAVARELGYEVFEVFPGMGRRSAKDVERYVGDAAKNHLVVKGGGLDSPKKGGGGLFAMFSKQQEKGIVTAGEAGAPASKKKERAKEGEQAAGEGKEEKGPTQSLILIDEVDILFKHEEDFWAGASRSLTLLCPSRADLPNLLPAYLAGLVHLAEQSRRPIAMICTDIALIPFDDLNVQQIHLSPHAPPANFLSFAPPAPSLAVPFLHLLSLRAGYIPSTAALEALYDSTAPRHYPAWLLQSQMGTARRGGGGGSGDRPLPSWTSSQPIPARDLRKAIMRLEFECSDRPPSGREGEIVFLQQNQATGGQNDRIVRTAAQVGSAAHLDGLSAALAAADTLSWADSHVVKRIEVRIEDEETGRTPSINDTEFGFTVLDYIPDPNATRLPFAGAEEAMEAALQTLAYRRWADALRFDDLQDDELEENRADYIFHLGGLIHSNGERALIQPPAPILPSSIPVTDYAPFLRLITFADDVNYAAAVQAQDAVAEAGGQDELNSLSVAAALGAAPGPSAAGKIRRSARQKAKQGVPLYERTLPWASERDADWLRKSGFVGETT</sequence>
<feature type="compositionally biased region" description="Low complexity" evidence="1">
    <location>
        <begin position="34"/>
        <end position="48"/>
    </location>
</feature>
<dbReference type="Gene3D" id="3.40.50.300">
    <property type="entry name" value="P-loop containing nucleotide triphosphate hydrolases"/>
    <property type="match status" value="1"/>
</dbReference>
<dbReference type="PANTHER" id="PTHR23389:SF21">
    <property type="entry name" value="ATPASE FAMILY AAA DOMAIN-CONTAINING PROTEIN 5"/>
    <property type="match status" value="1"/>
</dbReference>
<evidence type="ECO:0000256" key="1">
    <source>
        <dbReference type="SAM" id="MobiDB-lite"/>
    </source>
</evidence>
<evidence type="ECO:0000313" key="4">
    <source>
        <dbReference type="Proteomes" id="UP000321518"/>
    </source>
</evidence>
<feature type="region of interest" description="Disordered" evidence="1">
    <location>
        <begin position="420"/>
        <end position="471"/>
    </location>
</feature>
<dbReference type="PANTHER" id="PTHR23389">
    <property type="entry name" value="CHROMOSOME TRANSMISSION FIDELITY FACTOR 18"/>
    <property type="match status" value="1"/>
</dbReference>
<feature type="compositionally biased region" description="Basic and acidic residues" evidence="1">
    <location>
        <begin position="55"/>
        <end position="72"/>
    </location>
</feature>
<dbReference type="SUPFAM" id="SSF52540">
    <property type="entry name" value="P-loop containing nucleoside triphosphate hydrolases"/>
    <property type="match status" value="1"/>
</dbReference>
<feature type="compositionally biased region" description="Basic and acidic residues" evidence="1">
    <location>
        <begin position="429"/>
        <end position="440"/>
    </location>
</feature>
<evidence type="ECO:0000259" key="2">
    <source>
        <dbReference type="SMART" id="SM00382"/>
    </source>
</evidence>
<dbReference type="AlphaFoldDB" id="A0A511KPF3"/>
<dbReference type="Proteomes" id="UP000321518">
    <property type="component" value="Unassembled WGS sequence"/>
</dbReference>
<dbReference type="Pfam" id="PF00004">
    <property type="entry name" value="AAA"/>
    <property type="match status" value="1"/>
</dbReference>
<proteinExistence type="predicted"/>
<feature type="compositionally biased region" description="Low complexity" evidence="1">
    <location>
        <begin position="145"/>
        <end position="163"/>
    </location>
</feature>
<feature type="region of interest" description="Disordered" evidence="1">
    <location>
        <begin position="1"/>
        <end position="246"/>
    </location>
</feature>
<feature type="domain" description="AAA+ ATPase" evidence="2">
    <location>
        <begin position="484"/>
        <end position="675"/>
    </location>
</feature>
<name>A0A511KPF3_RHOTO</name>
<feature type="compositionally biased region" description="Low complexity" evidence="1">
    <location>
        <begin position="192"/>
        <end position="203"/>
    </location>
</feature>
<protein>
    <submittedName>
        <fullName evidence="3">AAA family ATPase</fullName>
    </submittedName>
</protein>
<feature type="compositionally biased region" description="Basic residues" evidence="1">
    <location>
        <begin position="89"/>
        <end position="98"/>
    </location>
</feature>
<dbReference type="InterPro" id="IPR003593">
    <property type="entry name" value="AAA+_ATPase"/>
</dbReference>
<feature type="compositionally biased region" description="Acidic residues" evidence="1">
    <location>
        <begin position="132"/>
        <end position="141"/>
    </location>
</feature>
<dbReference type="SMART" id="SM00382">
    <property type="entry name" value="AAA"/>
    <property type="match status" value="1"/>
</dbReference>
<evidence type="ECO:0000313" key="3">
    <source>
        <dbReference type="EMBL" id="GEM12221.1"/>
    </source>
</evidence>
<dbReference type="InterPro" id="IPR003959">
    <property type="entry name" value="ATPase_AAA_core"/>
</dbReference>
<dbReference type="EMBL" id="BJWK01000019">
    <property type="protein sequence ID" value="GEM12221.1"/>
    <property type="molecule type" value="Genomic_DNA"/>
</dbReference>
<feature type="region of interest" description="Disordered" evidence="1">
    <location>
        <begin position="747"/>
        <end position="768"/>
    </location>
</feature>